<organism evidence="2 3">
    <name type="scientific">Linnemannia elongata AG-77</name>
    <dbReference type="NCBI Taxonomy" id="1314771"/>
    <lineage>
        <taxon>Eukaryota</taxon>
        <taxon>Fungi</taxon>
        <taxon>Fungi incertae sedis</taxon>
        <taxon>Mucoromycota</taxon>
        <taxon>Mortierellomycotina</taxon>
        <taxon>Mortierellomycetes</taxon>
        <taxon>Mortierellales</taxon>
        <taxon>Mortierellaceae</taxon>
        <taxon>Linnemannia</taxon>
    </lineage>
</organism>
<evidence type="ECO:0000313" key="2">
    <source>
        <dbReference type="EMBL" id="OAQ29445.1"/>
    </source>
</evidence>
<evidence type="ECO:0000256" key="1">
    <source>
        <dbReference type="SAM" id="Phobius"/>
    </source>
</evidence>
<keyword evidence="3" id="KW-1185">Reference proteome</keyword>
<keyword evidence="1" id="KW-1133">Transmembrane helix</keyword>
<dbReference type="OrthoDB" id="2420752at2759"/>
<gene>
    <name evidence="2" type="ORF">K457DRAFT_19249</name>
</gene>
<reference evidence="2 3" key="1">
    <citation type="submission" date="2016-05" db="EMBL/GenBank/DDBJ databases">
        <title>Genome sequencing reveals origins of a unique bacterial endosymbiosis in the earliest lineages of terrestrial Fungi.</title>
        <authorList>
            <consortium name="DOE Joint Genome Institute"/>
            <person name="Uehling J."/>
            <person name="Gryganskyi A."/>
            <person name="Hameed K."/>
            <person name="Tschaplinski T."/>
            <person name="Misztal P."/>
            <person name="Wu S."/>
            <person name="Desiro A."/>
            <person name="Vande Pol N."/>
            <person name="Du Z.-Y."/>
            <person name="Zienkiewicz A."/>
            <person name="Zienkiewicz K."/>
            <person name="Morin E."/>
            <person name="Tisserant E."/>
            <person name="Splivallo R."/>
            <person name="Hainaut M."/>
            <person name="Henrissat B."/>
            <person name="Ohm R."/>
            <person name="Kuo A."/>
            <person name="Yan J."/>
            <person name="Lipzen A."/>
            <person name="Nolan M."/>
            <person name="Labutti K."/>
            <person name="Barry K."/>
            <person name="Goldstein A."/>
            <person name="Labbe J."/>
            <person name="Schadt C."/>
            <person name="Tuskan G."/>
            <person name="Grigoriev I."/>
            <person name="Martin F."/>
            <person name="Vilgalys R."/>
            <person name="Bonito G."/>
        </authorList>
    </citation>
    <scope>NUCLEOTIDE SEQUENCE [LARGE SCALE GENOMIC DNA]</scope>
    <source>
        <strain evidence="2 3">AG-77</strain>
    </source>
</reference>
<dbReference type="Proteomes" id="UP000078512">
    <property type="component" value="Unassembled WGS sequence"/>
</dbReference>
<feature type="transmembrane region" description="Helical" evidence="1">
    <location>
        <begin position="12"/>
        <end position="31"/>
    </location>
</feature>
<protein>
    <submittedName>
        <fullName evidence="2">Uncharacterized protein</fullName>
    </submittedName>
</protein>
<feature type="transmembrane region" description="Helical" evidence="1">
    <location>
        <begin position="82"/>
        <end position="103"/>
    </location>
</feature>
<sequence>MAPAIFGLRLWVAFVALVNFIIIITFHAYVIPSINKGADEGEFSQHYEYYWGDYAIAIASVVLLPAYIYSIWGKKSLVSNKYARAVLMLLPALFLIGVQIHQIDDTIKFIKMRNESRPGHQYKTEPFSCAIRDGDLYTICIFARSETFVPIVAGFFAIIEVAVTLFRGPLHSPKETYL</sequence>
<evidence type="ECO:0000313" key="3">
    <source>
        <dbReference type="Proteomes" id="UP000078512"/>
    </source>
</evidence>
<feature type="transmembrane region" description="Helical" evidence="1">
    <location>
        <begin position="147"/>
        <end position="166"/>
    </location>
</feature>
<accession>A0A197JW50</accession>
<dbReference type="EMBL" id="KV442041">
    <property type="protein sequence ID" value="OAQ29445.1"/>
    <property type="molecule type" value="Genomic_DNA"/>
</dbReference>
<keyword evidence="1" id="KW-0472">Membrane</keyword>
<keyword evidence="1" id="KW-0812">Transmembrane</keyword>
<name>A0A197JW50_9FUNG</name>
<proteinExistence type="predicted"/>
<feature type="transmembrane region" description="Helical" evidence="1">
    <location>
        <begin position="51"/>
        <end position="70"/>
    </location>
</feature>
<dbReference type="AlphaFoldDB" id="A0A197JW50"/>